<dbReference type="GO" id="GO:0016740">
    <property type="term" value="F:transferase activity"/>
    <property type="evidence" value="ECO:0007669"/>
    <property type="project" value="UniProtKB-KW"/>
</dbReference>
<reference evidence="1 2" key="1">
    <citation type="submission" date="2018-06" db="EMBL/GenBank/DDBJ databases">
        <title>Freshwater and sediment microbial communities from various areas in North America, analyzing microbe dynamics in response to fracking.</title>
        <authorList>
            <person name="Lamendella R."/>
        </authorList>
    </citation>
    <scope>NUCLEOTIDE SEQUENCE [LARGE SCALE GENOMIC DNA]</scope>
    <source>
        <strain evidence="1 2">14_TX</strain>
    </source>
</reference>
<dbReference type="OrthoDB" id="9773927at2"/>
<dbReference type="AlphaFoldDB" id="A0A366JL48"/>
<dbReference type="Proteomes" id="UP000252731">
    <property type="component" value="Unassembled WGS sequence"/>
</dbReference>
<name>A0A366JL48_CYTFI</name>
<dbReference type="RefSeq" id="WP_113884986.1">
    <property type="nucleotide sequence ID" value="NZ_QNSF01000015.1"/>
</dbReference>
<dbReference type="Gene3D" id="3.30.460.40">
    <property type="match status" value="1"/>
</dbReference>
<dbReference type="SUPFAM" id="SSF81301">
    <property type="entry name" value="Nucleotidyltransferase"/>
    <property type="match status" value="1"/>
</dbReference>
<keyword evidence="2" id="KW-1185">Reference proteome</keyword>
<dbReference type="InterPro" id="IPR039498">
    <property type="entry name" value="NTP_transf_5"/>
</dbReference>
<gene>
    <name evidence="1" type="ORF">DFO70_11561</name>
</gene>
<proteinExistence type="predicted"/>
<evidence type="ECO:0000313" key="2">
    <source>
        <dbReference type="Proteomes" id="UP000252731"/>
    </source>
</evidence>
<accession>A0A366JL48</accession>
<dbReference type="InterPro" id="IPR043519">
    <property type="entry name" value="NT_sf"/>
</dbReference>
<protein>
    <submittedName>
        <fullName evidence="1">Putative nucleotidyltransferase-like protein</fullName>
    </submittedName>
</protein>
<comment type="caution">
    <text evidence="1">The sequence shown here is derived from an EMBL/GenBank/DDBJ whole genome shotgun (WGS) entry which is preliminary data.</text>
</comment>
<dbReference type="EMBL" id="QNSF01000015">
    <property type="protein sequence ID" value="RBP88291.1"/>
    <property type="molecule type" value="Genomic_DNA"/>
</dbReference>
<dbReference type="Pfam" id="PF14907">
    <property type="entry name" value="NTP_transf_5"/>
    <property type="match status" value="1"/>
</dbReference>
<sequence length="392" mass="46731">MYKNIEINITKIPRELMLILEIIKSEENDMSFSDYLHEINWDSFLQLALHHRLYPVLYTKLLKNEKKLVPEWILQSLKQHFRKNTFKMLYLCGEMEQLSKVFTEHKIRSLFLKGPILAADLYGDISQRTCGDLDILIPIEDLDKANQLLEKIGYKKDEYIKSLLNDWKWRHHHFTYYHPIKNTKIEIHWRLNPAPGKEPGFNELWDRKRKTTITGFPSYYLGNEDLFFFLVTHGARHGWSRLRWLLDIHQMVKTELKWETLIELFKKHQSLHIGGQALILSANLMGSHLDKKMKSLINGKLPIKLASESIFYVERMVNLHTDPVPREISEFHAKHLFSLMSFQQKVVYLLSFLHPYYADAETLPLPNRLHFLYYPLRPVLWVFRKTRKHALP</sequence>
<organism evidence="1 2">
    <name type="scientific">Cytobacillus firmus</name>
    <name type="common">Bacillus firmus</name>
    <dbReference type="NCBI Taxonomy" id="1399"/>
    <lineage>
        <taxon>Bacteria</taxon>
        <taxon>Bacillati</taxon>
        <taxon>Bacillota</taxon>
        <taxon>Bacilli</taxon>
        <taxon>Bacillales</taxon>
        <taxon>Bacillaceae</taxon>
        <taxon>Cytobacillus</taxon>
    </lineage>
</organism>
<keyword evidence="1" id="KW-0808">Transferase</keyword>
<evidence type="ECO:0000313" key="1">
    <source>
        <dbReference type="EMBL" id="RBP88291.1"/>
    </source>
</evidence>